<evidence type="ECO:0000256" key="4">
    <source>
        <dbReference type="SAM" id="Phobius"/>
    </source>
</evidence>
<dbReference type="Gene3D" id="3.30.565.10">
    <property type="entry name" value="Histidine kinase-like ATPase, C-terminal domain"/>
    <property type="match status" value="1"/>
</dbReference>
<dbReference type="InterPro" id="IPR050482">
    <property type="entry name" value="Sensor_HK_TwoCompSys"/>
</dbReference>
<name>A0A501P9Y9_9PROT</name>
<dbReference type="Proteomes" id="UP000319148">
    <property type="component" value="Unassembled WGS sequence"/>
</dbReference>
<keyword evidence="7" id="KW-1185">Reference proteome</keyword>
<dbReference type="RefSeq" id="WP_139942298.1">
    <property type="nucleotide sequence ID" value="NZ_JBHSYP010000003.1"/>
</dbReference>
<keyword evidence="3" id="KW-0902">Two-component regulatory system</keyword>
<comment type="caution">
    <text evidence="6">The sequence shown here is derived from an EMBL/GenBank/DDBJ whole genome shotgun (WGS) entry which is preliminary data.</text>
</comment>
<feature type="transmembrane region" description="Helical" evidence="4">
    <location>
        <begin position="219"/>
        <end position="243"/>
    </location>
</feature>
<accession>A0A501P9Y9</accession>
<dbReference type="SMART" id="SM00387">
    <property type="entry name" value="HATPase_c"/>
    <property type="match status" value="1"/>
</dbReference>
<feature type="transmembrane region" description="Helical" evidence="4">
    <location>
        <begin position="146"/>
        <end position="168"/>
    </location>
</feature>
<dbReference type="EMBL" id="VFIY01000019">
    <property type="protein sequence ID" value="TPD56827.1"/>
    <property type="molecule type" value="Genomic_DNA"/>
</dbReference>
<feature type="transmembrane region" description="Helical" evidence="4">
    <location>
        <begin position="12"/>
        <end position="33"/>
    </location>
</feature>
<dbReference type="PANTHER" id="PTHR24421">
    <property type="entry name" value="NITRATE/NITRITE SENSOR PROTEIN NARX-RELATED"/>
    <property type="match status" value="1"/>
</dbReference>
<gene>
    <name evidence="6" type="ORF">FIV46_17810</name>
</gene>
<evidence type="ECO:0000256" key="2">
    <source>
        <dbReference type="ARBA" id="ARBA00022777"/>
    </source>
</evidence>
<dbReference type="GO" id="GO:0000160">
    <property type="term" value="P:phosphorelay signal transduction system"/>
    <property type="evidence" value="ECO:0007669"/>
    <property type="project" value="UniProtKB-KW"/>
</dbReference>
<dbReference type="Gene3D" id="1.20.5.1930">
    <property type="match status" value="1"/>
</dbReference>
<keyword evidence="4" id="KW-0812">Transmembrane</keyword>
<keyword evidence="2 6" id="KW-0418">Kinase</keyword>
<sequence length="700" mass="78047">MISADLMATPFGRIALVCIIAVLAIAGVTWFSLDQPYLEISLEHGSDLTISSRVGSIVLEPRDLTAEPSEFIDDNIIRRFYQRQDRLAKIIAEDEITLETAGQRRVVSPRPRTLSDLPLIYWAQILTAIGSLAISGWVWSLRPRDLPSVLFALSGLSLCISALAAAIYSTRVLALPEHLFRSLNAINLIGAYGFGIAMLCLFLIYPTRLKGWRILLPGTVIMFLAWGTVATLSLLNILLFLPAAYGPNLIMLSEMIAICFAIAAQYFANRQKPAEKAVLIWFGLSVMIGAGAFIALTATPMIFGSDAFILEQGYAFLFFLIIYVGLAAGLRRYRLFDIGEWGFRIVFYMAGIFLLVALDALLVFILSLDRFPALGISLLLVGFLYLPLRDLLWRRLVNRSPLKEHELFHEVIDVAFETTEDKRADRWITLVRRIFAPLEWHEREQTADVPMLKEDGLALEIPAIAGLPGLYLRYPWNGRSLFGTSHLNLAQQLFQLMTHVENSRGDYEKGVAEERQRIARDMHDNIGAQLMSALHNRDSSRKDAMIRETLTDLRDIINDHSRPVLTYEEALADLRLEASERLAAAGIELDWFIDVEGTLLVNPRIVHGLRSIIREAISNILKHSGARKVSVALNFSDTGYSVKISDDGTGLSQIPGKGGNGLENMHTRVTALGGILEFPETKSGVTLHIKLPPLLERLSL</sequence>
<feature type="transmembrane region" description="Helical" evidence="4">
    <location>
        <begin position="345"/>
        <end position="365"/>
    </location>
</feature>
<feature type="transmembrane region" description="Helical" evidence="4">
    <location>
        <begin position="188"/>
        <end position="207"/>
    </location>
</feature>
<feature type="domain" description="Histidine kinase/HSP90-like ATPase" evidence="5">
    <location>
        <begin position="604"/>
        <end position="695"/>
    </location>
</feature>
<dbReference type="InterPro" id="IPR003594">
    <property type="entry name" value="HATPase_dom"/>
</dbReference>
<keyword evidence="4" id="KW-1133">Transmembrane helix</keyword>
<feature type="transmembrane region" description="Helical" evidence="4">
    <location>
        <begin position="314"/>
        <end position="333"/>
    </location>
</feature>
<evidence type="ECO:0000256" key="1">
    <source>
        <dbReference type="ARBA" id="ARBA00022679"/>
    </source>
</evidence>
<protein>
    <submittedName>
        <fullName evidence="6">Histidine kinase</fullName>
    </submittedName>
</protein>
<dbReference type="CDD" id="cd16917">
    <property type="entry name" value="HATPase_UhpB-NarQ-NarX-like"/>
    <property type="match status" value="1"/>
</dbReference>
<dbReference type="GO" id="GO:0016301">
    <property type="term" value="F:kinase activity"/>
    <property type="evidence" value="ECO:0007669"/>
    <property type="project" value="UniProtKB-KW"/>
</dbReference>
<keyword evidence="4" id="KW-0472">Membrane</keyword>
<feature type="transmembrane region" description="Helical" evidence="4">
    <location>
        <begin position="249"/>
        <end position="267"/>
    </location>
</feature>
<evidence type="ECO:0000259" key="5">
    <source>
        <dbReference type="SMART" id="SM00387"/>
    </source>
</evidence>
<keyword evidence="1" id="KW-0808">Transferase</keyword>
<dbReference type="InterPro" id="IPR036890">
    <property type="entry name" value="HATPase_C_sf"/>
</dbReference>
<dbReference type="AlphaFoldDB" id="A0A501P9Y9"/>
<dbReference type="SUPFAM" id="SSF55874">
    <property type="entry name" value="ATPase domain of HSP90 chaperone/DNA topoisomerase II/histidine kinase"/>
    <property type="match status" value="1"/>
</dbReference>
<evidence type="ECO:0000256" key="3">
    <source>
        <dbReference type="ARBA" id="ARBA00023012"/>
    </source>
</evidence>
<feature type="transmembrane region" description="Helical" evidence="4">
    <location>
        <begin position="279"/>
        <end position="302"/>
    </location>
</feature>
<dbReference type="OrthoDB" id="9797605at2"/>
<reference evidence="7" key="1">
    <citation type="submission" date="2019-06" db="EMBL/GenBank/DDBJ databases">
        <title>The complete genome of Emcibacter congregatus ZYLT.</title>
        <authorList>
            <person name="Zhao Z."/>
        </authorList>
    </citation>
    <scope>NUCLEOTIDE SEQUENCE [LARGE SCALE GENOMIC DNA]</scope>
    <source>
        <strain evidence="7">MCCC 1A06723</strain>
    </source>
</reference>
<feature type="transmembrane region" description="Helical" evidence="4">
    <location>
        <begin position="371"/>
        <end position="388"/>
    </location>
</feature>
<evidence type="ECO:0000313" key="7">
    <source>
        <dbReference type="Proteomes" id="UP000319148"/>
    </source>
</evidence>
<dbReference type="Pfam" id="PF02518">
    <property type="entry name" value="HATPase_c"/>
    <property type="match status" value="1"/>
</dbReference>
<evidence type="ECO:0000313" key="6">
    <source>
        <dbReference type="EMBL" id="TPD56827.1"/>
    </source>
</evidence>
<organism evidence="6 7">
    <name type="scientific">Emcibacter nanhaiensis</name>
    <dbReference type="NCBI Taxonomy" id="1505037"/>
    <lineage>
        <taxon>Bacteria</taxon>
        <taxon>Pseudomonadati</taxon>
        <taxon>Pseudomonadota</taxon>
        <taxon>Alphaproteobacteria</taxon>
        <taxon>Emcibacterales</taxon>
        <taxon>Emcibacteraceae</taxon>
        <taxon>Emcibacter</taxon>
    </lineage>
</organism>
<proteinExistence type="predicted"/>
<feature type="transmembrane region" description="Helical" evidence="4">
    <location>
        <begin position="119"/>
        <end position="139"/>
    </location>
</feature>